<feature type="transmembrane region" description="Helical" evidence="1">
    <location>
        <begin position="7"/>
        <end position="24"/>
    </location>
</feature>
<dbReference type="OrthoDB" id="2382035at2"/>
<accession>A0A223CXX4</accession>
<name>A0A223CXX4_9BACL</name>
<evidence type="ECO:0000313" key="2">
    <source>
        <dbReference type="EMBL" id="ASS73953.1"/>
    </source>
</evidence>
<feature type="transmembrane region" description="Helical" evidence="1">
    <location>
        <begin position="108"/>
        <end position="129"/>
    </location>
</feature>
<dbReference type="EMBL" id="CP022657">
    <property type="protein sequence ID" value="ASS73953.1"/>
    <property type="molecule type" value="Genomic_DNA"/>
</dbReference>
<dbReference type="KEGG" id="tab:CIG75_02455"/>
<feature type="transmembrane region" description="Helical" evidence="1">
    <location>
        <begin position="44"/>
        <end position="62"/>
    </location>
</feature>
<proteinExistence type="predicted"/>
<keyword evidence="1" id="KW-1133">Transmembrane helix</keyword>
<evidence type="ECO:0008006" key="4">
    <source>
        <dbReference type="Google" id="ProtNLM"/>
    </source>
</evidence>
<dbReference type="AlphaFoldDB" id="A0A223CXX4"/>
<organism evidence="2 3">
    <name type="scientific">Tumebacillus algifaecis</name>
    <dbReference type="NCBI Taxonomy" id="1214604"/>
    <lineage>
        <taxon>Bacteria</taxon>
        <taxon>Bacillati</taxon>
        <taxon>Bacillota</taxon>
        <taxon>Bacilli</taxon>
        <taxon>Bacillales</taxon>
        <taxon>Alicyclobacillaceae</taxon>
        <taxon>Tumebacillus</taxon>
    </lineage>
</organism>
<keyword evidence="1" id="KW-0472">Membrane</keyword>
<keyword evidence="1" id="KW-0812">Transmembrane</keyword>
<dbReference type="Proteomes" id="UP000214688">
    <property type="component" value="Chromosome"/>
</dbReference>
<reference evidence="2 3" key="1">
    <citation type="journal article" date="2015" name="Int. J. Syst. Evol. Microbiol.">
        <title>Tumebacillus algifaecis sp. nov., isolated from decomposing algal scum.</title>
        <authorList>
            <person name="Wu Y.F."/>
            <person name="Zhang B."/>
            <person name="Xing P."/>
            <person name="Wu Q.L."/>
            <person name="Liu S.J."/>
        </authorList>
    </citation>
    <scope>NUCLEOTIDE SEQUENCE [LARGE SCALE GENOMIC DNA]</scope>
    <source>
        <strain evidence="2 3">THMBR28</strain>
    </source>
</reference>
<dbReference type="RefSeq" id="WP_094235213.1">
    <property type="nucleotide sequence ID" value="NZ_CP022657.1"/>
</dbReference>
<evidence type="ECO:0000256" key="1">
    <source>
        <dbReference type="SAM" id="Phobius"/>
    </source>
</evidence>
<protein>
    <recommendedName>
        <fullName evidence="4">DUF3899 domain-containing protein</fullName>
    </recommendedName>
</protein>
<keyword evidence="3" id="KW-1185">Reference proteome</keyword>
<sequence>MGKGLKRGLIFGLIATALVAIYVWVRHRPDTIASYAEQLSNSLFQIGLILLIFGVVIFTRLFSFRRRYNLPAIIPKGKTPEDHKEMVAEDLEKNEKDKVELAEKGRDATFLFAALVTIIISILLTINQIL</sequence>
<gene>
    <name evidence="2" type="ORF">CIG75_02455</name>
</gene>
<evidence type="ECO:0000313" key="3">
    <source>
        <dbReference type="Proteomes" id="UP000214688"/>
    </source>
</evidence>